<dbReference type="GO" id="GO:0061630">
    <property type="term" value="F:ubiquitin protein ligase activity"/>
    <property type="evidence" value="ECO:0007669"/>
    <property type="project" value="UniProtKB-EC"/>
</dbReference>
<comment type="catalytic activity">
    <reaction evidence="1">
        <text>S-ubiquitinyl-[E2 ubiquitin-conjugating enzyme]-L-cysteine + [acceptor protein]-L-lysine = [E2 ubiquitin-conjugating enzyme]-L-cysteine + N(6)-ubiquitinyl-[acceptor protein]-L-lysine.</text>
        <dbReference type="EC" id="2.3.2.27"/>
    </reaction>
</comment>
<dbReference type="GO" id="GO:0005741">
    <property type="term" value="C:mitochondrial outer membrane"/>
    <property type="evidence" value="ECO:0007669"/>
    <property type="project" value="UniProtKB-SubCell"/>
</dbReference>
<dbReference type="EC" id="2.3.2.27" evidence="3"/>
<protein>
    <recommendedName>
        <fullName evidence="3">RING-type E3 ubiquitin transferase</fullName>
        <ecNumber evidence="3">2.3.2.27</ecNumber>
    </recommendedName>
</protein>
<dbReference type="AlphaFoldDB" id="A0AAW1K1N5"/>
<evidence type="ECO:0000256" key="12">
    <source>
        <dbReference type="ARBA" id="ARBA00023128"/>
    </source>
</evidence>
<dbReference type="InterPro" id="IPR051652">
    <property type="entry name" value="MDM2_MDM4_MUL1"/>
</dbReference>
<keyword evidence="12" id="KW-0496">Mitochondrion</keyword>
<dbReference type="CDD" id="cd16649">
    <property type="entry name" value="mRING-HC-C3HC5_CGRF1-like"/>
    <property type="match status" value="1"/>
</dbReference>
<evidence type="ECO:0000259" key="16">
    <source>
        <dbReference type="PROSITE" id="PS50089"/>
    </source>
</evidence>
<keyword evidence="8" id="KW-0833">Ubl conjugation pathway</keyword>
<reference evidence="17 18" key="1">
    <citation type="journal article" date="2024" name="BMC Genomics">
        <title>De novo assembly and annotation of Popillia japonica's genome with initial clues to its potential as an invasive pest.</title>
        <authorList>
            <person name="Cucini C."/>
            <person name="Boschi S."/>
            <person name="Funari R."/>
            <person name="Cardaioli E."/>
            <person name="Iannotti N."/>
            <person name="Marturano G."/>
            <person name="Paoli F."/>
            <person name="Bruttini M."/>
            <person name="Carapelli A."/>
            <person name="Frati F."/>
            <person name="Nardi F."/>
        </authorList>
    </citation>
    <scope>NUCLEOTIDE SEQUENCE [LARGE SCALE GENOMIC DNA]</scope>
    <source>
        <strain evidence="17">DMR45628</strain>
    </source>
</reference>
<evidence type="ECO:0000256" key="10">
    <source>
        <dbReference type="ARBA" id="ARBA00022833"/>
    </source>
</evidence>
<dbReference type="Pfam" id="PF12483">
    <property type="entry name" value="GIDE"/>
    <property type="match status" value="1"/>
</dbReference>
<keyword evidence="4" id="KW-0808">Transferase</keyword>
<keyword evidence="9" id="KW-1000">Mitochondrion outer membrane</keyword>
<evidence type="ECO:0000256" key="4">
    <source>
        <dbReference type="ARBA" id="ARBA00022679"/>
    </source>
</evidence>
<dbReference type="Gene3D" id="3.30.40.10">
    <property type="entry name" value="Zinc/RING finger domain, C3HC4 (zinc finger)"/>
    <property type="match status" value="1"/>
</dbReference>
<dbReference type="PANTHER" id="PTHR12183:SF32">
    <property type="entry name" value="MITOCHONDRIAL E3 UBIQUITIN PROTEIN LIGASE 1"/>
    <property type="match status" value="1"/>
</dbReference>
<evidence type="ECO:0000256" key="7">
    <source>
        <dbReference type="ARBA" id="ARBA00022771"/>
    </source>
</evidence>
<comment type="subcellular location">
    <subcellularLocation>
        <location evidence="2">Mitochondrion outer membrane</location>
        <topology evidence="2">Multi-pass membrane protein</topology>
    </subcellularLocation>
</comment>
<dbReference type="GO" id="GO:0008270">
    <property type="term" value="F:zinc ion binding"/>
    <property type="evidence" value="ECO:0007669"/>
    <property type="project" value="UniProtKB-KW"/>
</dbReference>
<evidence type="ECO:0000256" key="14">
    <source>
        <dbReference type="PROSITE-ProRule" id="PRU00175"/>
    </source>
</evidence>
<keyword evidence="18" id="KW-1185">Reference proteome</keyword>
<keyword evidence="11 15" id="KW-1133">Transmembrane helix</keyword>
<evidence type="ECO:0000256" key="1">
    <source>
        <dbReference type="ARBA" id="ARBA00000900"/>
    </source>
</evidence>
<keyword evidence="13 15" id="KW-0472">Membrane</keyword>
<keyword evidence="10" id="KW-0862">Zinc</keyword>
<sequence length="352" mass="39960">MRPTKFEQIEEMDYLGETIALAIDLAIFGACFNEYRKSKRAISMIQGAPYLEIDKNLKEIVETHPEKKLSYVSIRGNVKPIGNPIISVNNPKITGVVQTLSIKEHVIQRSTTGFWSDQERTIQEVQNIMPFVLKTSSFEVEIVDPLAADVLDMDVISDNFNPNIPSVMDHIWGFFAGIKQKGVQTTEKMLRTGTLVTGIGELIISSDGKTIKLQPPGNGTPYYLTNMQTSSLIRKLDDSKKTYRLFCILFGAIGLIIGGLMVRRYWTDRQKRIEDEKRKQQLEFNRRDRRSRVRDEDLPENQICVVCKVNPREIILLPCGHVCLCEDCCSDIINQCPVCRALIEKRAAAYLA</sequence>
<comment type="caution">
    <text evidence="17">The sequence shown here is derived from an EMBL/GenBank/DDBJ whole genome shotgun (WGS) entry which is preliminary data.</text>
</comment>
<keyword evidence="5 15" id="KW-0812">Transmembrane</keyword>
<proteinExistence type="predicted"/>
<feature type="transmembrane region" description="Helical" evidence="15">
    <location>
        <begin position="243"/>
        <end position="262"/>
    </location>
</feature>
<dbReference type="Proteomes" id="UP001458880">
    <property type="component" value="Unassembled WGS sequence"/>
</dbReference>
<dbReference type="FunFam" id="3.30.40.10:FF:000729">
    <property type="entry name" value="Mitochondrial ubiquitin ligase activator of nfkb 1-A"/>
    <property type="match status" value="1"/>
</dbReference>
<evidence type="ECO:0000256" key="13">
    <source>
        <dbReference type="ARBA" id="ARBA00023136"/>
    </source>
</evidence>
<evidence type="ECO:0000256" key="3">
    <source>
        <dbReference type="ARBA" id="ARBA00012483"/>
    </source>
</evidence>
<evidence type="ECO:0000256" key="15">
    <source>
        <dbReference type="SAM" id="Phobius"/>
    </source>
</evidence>
<dbReference type="InterPro" id="IPR013083">
    <property type="entry name" value="Znf_RING/FYVE/PHD"/>
</dbReference>
<evidence type="ECO:0000256" key="6">
    <source>
        <dbReference type="ARBA" id="ARBA00022723"/>
    </source>
</evidence>
<evidence type="ECO:0000313" key="18">
    <source>
        <dbReference type="Proteomes" id="UP001458880"/>
    </source>
</evidence>
<dbReference type="GO" id="GO:0016567">
    <property type="term" value="P:protein ubiquitination"/>
    <property type="evidence" value="ECO:0007669"/>
    <property type="project" value="InterPro"/>
</dbReference>
<dbReference type="InterPro" id="IPR001841">
    <property type="entry name" value="Znf_RING"/>
</dbReference>
<gene>
    <name evidence="17" type="ORF">QE152_g25438</name>
</gene>
<dbReference type="Pfam" id="PF13920">
    <property type="entry name" value="zf-C3HC4_3"/>
    <property type="match status" value="1"/>
</dbReference>
<keyword evidence="6" id="KW-0479">Metal-binding</keyword>
<evidence type="ECO:0000313" key="17">
    <source>
        <dbReference type="EMBL" id="KAK9711487.1"/>
    </source>
</evidence>
<accession>A0AAW1K1N5</accession>
<name>A0AAW1K1N5_POPJA</name>
<evidence type="ECO:0000256" key="2">
    <source>
        <dbReference type="ARBA" id="ARBA00004374"/>
    </source>
</evidence>
<evidence type="ECO:0000256" key="9">
    <source>
        <dbReference type="ARBA" id="ARBA00022787"/>
    </source>
</evidence>
<organism evidence="17 18">
    <name type="scientific">Popillia japonica</name>
    <name type="common">Japanese beetle</name>
    <dbReference type="NCBI Taxonomy" id="7064"/>
    <lineage>
        <taxon>Eukaryota</taxon>
        <taxon>Metazoa</taxon>
        <taxon>Ecdysozoa</taxon>
        <taxon>Arthropoda</taxon>
        <taxon>Hexapoda</taxon>
        <taxon>Insecta</taxon>
        <taxon>Pterygota</taxon>
        <taxon>Neoptera</taxon>
        <taxon>Endopterygota</taxon>
        <taxon>Coleoptera</taxon>
        <taxon>Polyphaga</taxon>
        <taxon>Scarabaeiformia</taxon>
        <taxon>Scarabaeidae</taxon>
        <taxon>Rutelinae</taxon>
        <taxon>Popillia</taxon>
    </lineage>
</organism>
<keyword evidence="7 14" id="KW-0863">Zinc-finger</keyword>
<feature type="domain" description="RING-type" evidence="16">
    <location>
        <begin position="304"/>
        <end position="340"/>
    </location>
</feature>
<evidence type="ECO:0000256" key="5">
    <source>
        <dbReference type="ARBA" id="ARBA00022692"/>
    </source>
</evidence>
<dbReference type="EMBL" id="JASPKY010000279">
    <property type="protein sequence ID" value="KAK9711487.1"/>
    <property type="molecule type" value="Genomic_DNA"/>
</dbReference>
<dbReference type="PROSITE" id="PS50089">
    <property type="entry name" value="ZF_RING_2"/>
    <property type="match status" value="1"/>
</dbReference>
<dbReference type="SUPFAM" id="SSF57850">
    <property type="entry name" value="RING/U-box"/>
    <property type="match status" value="1"/>
</dbReference>
<evidence type="ECO:0000256" key="11">
    <source>
        <dbReference type="ARBA" id="ARBA00022989"/>
    </source>
</evidence>
<evidence type="ECO:0000256" key="8">
    <source>
        <dbReference type="ARBA" id="ARBA00022786"/>
    </source>
</evidence>
<dbReference type="InterPro" id="IPR022170">
    <property type="entry name" value="MUL1-like"/>
</dbReference>
<dbReference type="PANTHER" id="PTHR12183">
    <property type="entry name" value="MITOCHONDRIAL UBIQUITIN LIGASE ACTIVATOR OF NFKB 1"/>
    <property type="match status" value="1"/>
</dbReference>